<dbReference type="EMBL" id="CM026426">
    <property type="protein sequence ID" value="KAG0573049.1"/>
    <property type="molecule type" value="Genomic_DNA"/>
</dbReference>
<organism evidence="2 3">
    <name type="scientific">Ceratodon purpureus</name>
    <name type="common">Fire moss</name>
    <name type="synonym">Dicranum purpureum</name>
    <dbReference type="NCBI Taxonomy" id="3225"/>
    <lineage>
        <taxon>Eukaryota</taxon>
        <taxon>Viridiplantae</taxon>
        <taxon>Streptophyta</taxon>
        <taxon>Embryophyta</taxon>
        <taxon>Bryophyta</taxon>
        <taxon>Bryophytina</taxon>
        <taxon>Bryopsida</taxon>
        <taxon>Dicranidae</taxon>
        <taxon>Pseudoditrichales</taxon>
        <taxon>Ditrichaceae</taxon>
        <taxon>Ceratodon</taxon>
    </lineage>
</organism>
<proteinExistence type="predicted"/>
<dbReference type="SMART" id="SM01238">
    <property type="entry name" value="IGR"/>
    <property type="match status" value="1"/>
</dbReference>
<name>A0A8T0HQJ0_CERPU</name>
<protein>
    <recommendedName>
        <fullName evidence="1">Small ribosomal subunit protein mS41 SAM domain-containing protein</fullName>
    </recommendedName>
</protein>
<dbReference type="AlphaFoldDB" id="A0A8T0HQJ0"/>
<dbReference type="Pfam" id="PF09597">
    <property type="entry name" value="SAM_Ribosomal_mS41"/>
    <property type="match status" value="1"/>
</dbReference>
<accession>A0A8T0HQJ0</accession>
<evidence type="ECO:0000313" key="3">
    <source>
        <dbReference type="Proteomes" id="UP000822688"/>
    </source>
</evidence>
<evidence type="ECO:0000259" key="1">
    <source>
        <dbReference type="SMART" id="SM01238"/>
    </source>
</evidence>
<dbReference type="Proteomes" id="UP000822688">
    <property type="component" value="Chromosome V"/>
</dbReference>
<evidence type="ECO:0000313" key="2">
    <source>
        <dbReference type="EMBL" id="KAG0573049.1"/>
    </source>
</evidence>
<keyword evidence="3" id="KW-1185">Reference proteome</keyword>
<dbReference type="InterPro" id="IPR019083">
    <property type="entry name" value="SAM_Ribosomal_mS41"/>
</dbReference>
<sequence>MATTVLSRRLGVSLCARFYSAAAASSSLSAAAAASGEIRVQDFVKSIKGVEAHADKVAQAIIRVPTLLQTRSNRLKKLGIPCKQVNTISMRIHIGRFELRHYNFFVN</sequence>
<comment type="caution">
    <text evidence="2">The sequence shown here is derived from an EMBL/GenBank/DDBJ whole genome shotgun (WGS) entry which is preliminary data.</text>
</comment>
<feature type="domain" description="Small ribosomal subunit protein mS41 SAM" evidence="1">
    <location>
        <begin position="40"/>
        <end position="100"/>
    </location>
</feature>
<reference evidence="2" key="1">
    <citation type="submission" date="2020-06" db="EMBL/GenBank/DDBJ databases">
        <title>WGS assembly of Ceratodon purpureus strain R40.</title>
        <authorList>
            <person name="Carey S.B."/>
            <person name="Jenkins J."/>
            <person name="Shu S."/>
            <person name="Lovell J.T."/>
            <person name="Sreedasyam A."/>
            <person name="Maumus F."/>
            <person name="Tiley G.P."/>
            <person name="Fernandez-Pozo N."/>
            <person name="Barry K."/>
            <person name="Chen C."/>
            <person name="Wang M."/>
            <person name="Lipzen A."/>
            <person name="Daum C."/>
            <person name="Saski C.A."/>
            <person name="Payton A.C."/>
            <person name="Mcbreen J.C."/>
            <person name="Conrad R.E."/>
            <person name="Kollar L.M."/>
            <person name="Olsson S."/>
            <person name="Huttunen S."/>
            <person name="Landis J.B."/>
            <person name="Wickett N.J."/>
            <person name="Johnson M.G."/>
            <person name="Rensing S.A."/>
            <person name="Grimwood J."/>
            <person name="Schmutz J."/>
            <person name="Mcdaniel S.F."/>
        </authorList>
    </citation>
    <scope>NUCLEOTIDE SEQUENCE</scope>
    <source>
        <strain evidence="2">R40</strain>
    </source>
</reference>
<gene>
    <name evidence="2" type="ORF">KC19_VG144200</name>
</gene>
<dbReference type="PANTHER" id="PTHR34955">
    <property type="entry name" value="IGR MOTIF PROTEIN"/>
    <property type="match status" value="1"/>
</dbReference>
<dbReference type="PANTHER" id="PTHR34955:SF2">
    <property type="entry name" value="IGR MOTIF PROTEIN"/>
    <property type="match status" value="1"/>
</dbReference>